<evidence type="ECO:0000256" key="1">
    <source>
        <dbReference type="SAM" id="Phobius"/>
    </source>
</evidence>
<keyword evidence="1" id="KW-0812">Transmembrane</keyword>
<dbReference type="EMBL" id="LAZR01000107">
    <property type="protein sequence ID" value="KKN90758.1"/>
    <property type="molecule type" value="Genomic_DNA"/>
</dbReference>
<feature type="transmembrane region" description="Helical" evidence="1">
    <location>
        <begin position="24"/>
        <end position="47"/>
    </location>
</feature>
<keyword evidence="1" id="KW-0472">Membrane</keyword>
<proteinExistence type="predicted"/>
<accession>A0A0F9XFW0</accession>
<keyword evidence="1" id="KW-1133">Transmembrane helix</keyword>
<comment type="caution">
    <text evidence="2">The sequence shown here is derived from an EMBL/GenBank/DDBJ whole genome shotgun (WGS) entry which is preliminary data.</text>
</comment>
<sequence length="55" mass="6407">MPNYFKSYADKWKNLITQYSPKGWSFVSFILPLVAIPIAVEGVKYVAKKVKERKK</sequence>
<organism evidence="2">
    <name type="scientific">marine sediment metagenome</name>
    <dbReference type="NCBI Taxonomy" id="412755"/>
    <lineage>
        <taxon>unclassified sequences</taxon>
        <taxon>metagenomes</taxon>
        <taxon>ecological metagenomes</taxon>
    </lineage>
</organism>
<reference evidence="2" key="1">
    <citation type="journal article" date="2015" name="Nature">
        <title>Complex archaea that bridge the gap between prokaryotes and eukaryotes.</title>
        <authorList>
            <person name="Spang A."/>
            <person name="Saw J.H."/>
            <person name="Jorgensen S.L."/>
            <person name="Zaremba-Niedzwiedzka K."/>
            <person name="Martijn J."/>
            <person name="Lind A.E."/>
            <person name="van Eijk R."/>
            <person name="Schleper C."/>
            <person name="Guy L."/>
            <person name="Ettema T.J."/>
        </authorList>
    </citation>
    <scope>NUCLEOTIDE SEQUENCE</scope>
</reference>
<gene>
    <name evidence="2" type="ORF">LCGC14_0223410</name>
</gene>
<name>A0A0F9XFW0_9ZZZZ</name>
<dbReference type="AlphaFoldDB" id="A0A0F9XFW0"/>
<protein>
    <submittedName>
        <fullName evidence="2">Uncharacterized protein</fullName>
    </submittedName>
</protein>
<evidence type="ECO:0000313" key="2">
    <source>
        <dbReference type="EMBL" id="KKN90758.1"/>
    </source>
</evidence>